<dbReference type="PANTHER" id="PTHR43133:SF46">
    <property type="entry name" value="RNA POLYMERASE SIGMA-70 FACTOR ECF SUBFAMILY"/>
    <property type="match status" value="1"/>
</dbReference>
<evidence type="ECO:0000256" key="4">
    <source>
        <dbReference type="ARBA" id="ARBA00023163"/>
    </source>
</evidence>
<keyword evidence="2" id="KW-0805">Transcription regulation</keyword>
<name>A0A8J3D5V9_9BACT</name>
<dbReference type="InterPro" id="IPR013249">
    <property type="entry name" value="RNA_pol_sigma70_r4_t2"/>
</dbReference>
<dbReference type="Gene3D" id="1.10.10.10">
    <property type="entry name" value="Winged helix-like DNA-binding domain superfamily/Winged helix DNA-binding domain"/>
    <property type="match status" value="1"/>
</dbReference>
<evidence type="ECO:0000256" key="2">
    <source>
        <dbReference type="ARBA" id="ARBA00023015"/>
    </source>
</evidence>
<dbReference type="EMBL" id="BMXF01000001">
    <property type="protein sequence ID" value="GHB54432.1"/>
    <property type="molecule type" value="Genomic_DNA"/>
</dbReference>
<dbReference type="SUPFAM" id="SSF88659">
    <property type="entry name" value="Sigma3 and sigma4 domains of RNA polymerase sigma factors"/>
    <property type="match status" value="1"/>
</dbReference>
<dbReference type="RefSeq" id="WP_189562706.1">
    <property type="nucleotide sequence ID" value="NZ_BMXF01000001.1"/>
</dbReference>
<dbReference type="InterPro" id="IPR013325">
    <property type="entry name" value="RNA_pol_sigma_r2"/>
</dbReference>
<dbReference type="InterPro" id="IPR013324">
    <property type="entry name" value="RNA_pol_sigma_r3/r4-like"/>
</dbReference>
<evidence type="ECO:0000313" key="7">
    <source>
        <dbReference type="Proteomes" id="UP000598271"/>
    </source>
</evidence>
<keyword evidence="6" id="KW-0240">DNA-directed RNA polymerase</keyword>
<accession>A0A8J3D5V9</accession>
<gene>
    <name evidence="6" type="ORF">GCM10007390_04300</name>
</gene>
<dbReference type="GO" id="GO:0016987">
    <property type="term" value="F:sigma factor activity"/>
    <property type="evidence" value="ECO:0007669"/>
    <property type="project" value="UniProtKB-KW"/>
</dbReference>
<dbReference type="PANTHER" id="PTHR43133">
    <property type="entry name" value="RNA POLYMERASE ECF-TYPE SIGMA FACTO"/>
    <property type="match status" value="1"/>
</dbReference>
<dbReference type="AlphaFoldDB" id="A0A8J3D5V9"/>
<dbReference type="GO" id="GO:0000428">
    <property type="term" value="C:DNA-directed RNA polymerase complex"/>
    <property type="evidence" value="ECO:0007669"/>
    <property type="project" value="UniProtKB-KW"/>
</dbReference>
<evidence type="ECO:0000259" key="5">
    <source>
        <dbReference type="Pfam" id="PF08281"/>
    </source>
</evidence>
<comment type="caution">
    <text evidence="6">The sequence shown here is derived from an EMBL/GenBank/DDBJ whole genome shotgun (WGS) entry which is preliminary data.</text>
</comment>
<dbReference type="SUPFAM" id="SSF88946">
    <property type="entry name" value="Sigma2 domain of RNA polymerase sigma factors"/>
    <property type="match status" value="1"/>
</dbReference>
<evidence type="ECO:0000313" key="6">
    <source>
        <dbReference type="EMBL" id="GHB54432.1"/>
    </source>
</evidence>
<dbReference type="Gene3D" id="1.10.1740.10">
    <property type="match status" value="1"/>
</dbReference>
<dbReference type="NCBIfam" id="TIGR02937">
    <property type="entry name" value="sigma70-ECF"/>
    <property type="match status" value="1"/>
</dbReference>
<dbReference type="CDD" id="cd06171">
    <property type="entry name" value="Sigma70_r4"/>
    <property type="match status" value="1"/>
</dbReference>
<keyword evidence="3" id="KW-0731">Sigma factor</keyword>
<evidence type="ECO:0000256" key="3">
    <source>
        <dbReference type="ARBA" id="ARBA00023082"/>
    </source>
</evidence>
<dbReference type="GO" id="GO:0003677">
    <property type="term" value="F:DNA binding"/>
    <property type="evidence" value="ECO:0007669"/>
    <property type="project" value="InterPro"/>
</dbReference>
<dbReference type="InterPro" id="IPR036388">
    <property type="entry name" value="WH-like_DNA-bd_sf"/>
</dbReference>
<dbReference type="InterPro" id="IPR039425">
    <property type="entry name" value="RNA_pol_sigma-70-like"/>
</dbReference>
<keyword evidence="7" id="KW-1185">Reference proteome</keyword>
<feature type="domain" description="RNA polymerase sigma factor 70 region 4 type 2" evidence="5">
    <location>
        <begin position="129"/>
        <end position="181"/>
    </location>
</feature>
<organism evidence="6 7">
    <name type="scientific">Persicitalea jodogahamensis</name>
    <dbReference type="NCBI Taxonomy" id="402147"/>
    <lineage>
        <taxon>Bacteria</taxon>
        <taxon>Pseudomonadati</taxon>
        <taxon>Bacteroidota</taxon>
        <taxon>Cytophagia</taxon>
        <taxon>Cytophagales</taxon>
        <taxon>Spirosomataceae</taxon>
        <taxon>Persicitalea</taxon>
    </lineage>
</organism>
<dbReference type="Proteomes" id="UP000598271">
    <property type="component" value="Unassembled WGS sequence"/>
</dbReference>
<proteinExistence type="inferred from homology"/>
<comment type="similarity">
    <text evidence="1">Belongs to the sigma-70 factor family. ECF subfamily.</text>
</comment>
<protein>
    <submittedName>
        <fullName evidence="6">DNA-directed RNA polymerase sigma-70 factor</fullName>
    </submittedName>
</protein>
<dbReference type="InterPro" id="IPR014284">
    <property type="entry name" value="RNA_pol_sigma-70_dom"/>
</dbReference>
<evidence type="ECO:0000256" key="1">
    <source>
        <dbReference type="ARBA" id="ARBA00010641"/>
    </source>
</evidence>
<dbReference type="Pfam" id="PF08281">
    <property type="entry name" value="Sigma70_r4_2"/>
    <property type="match status" value="1"/>
</dbReference>
<dbReference type="GO" id="GO:0006352">
    <property type="term" value="P:DNA-templated transcription initiation"/>
    <property type="evidence" value="ECO:0007669"/>
    <property type="project" value="InterPro"/>
</dbReference>
<reference evidence="6 7" key="1">
    <citation type="journal article" date="2014" name="Int. J. Syst. Evol. Microbiol.">
        <title>Complete genome sequence of Corynebacterium casei LMG S-19264T (=DSM 44701T), isolated from a smear-ripened cheese.</title>
        <authorList>
            <consortium name="US DOE Joint Genome Institute (JGI-PGF)"/>
            <person name="Walter F."/>
            <person name="Albersmeier A."/>
            <person name="Kalinowski J."/>
            <person name="Ruckert C."/>
        </authorList>
    </citation>
    <scope>NUCLEOTIDE SEQUENCE [LARGE SCALE GENOMIC DNA]</scope>
    <source>
        <strain evidence="6 7">KCTC 12866</strain>
    </source>
</reference>
<sequence>MDTRTEGDIWTDFAAGSQEAFRELYDTYTDILYAFGLRYTADQELIKDCIHDLFIDLHTYRAGLAASPDSVKFYLLKSFRRKLNLALRKSSLFQLNGWLDRDHALPFPPFSFSIEHKIMAEEKERETLEALAYEINQLPDRQREILYLKFKHDLSYEEIAALMQVSVPTCRTLVYRGVKQLRQQLNGLPLASMLLLLLD</sequence>
<keyword evidence="4" id="KW-0804">Transcription</keyword>